<evidence type="ECO:0000256" key="3">
    <source>
        <dbReference type="ARBA" id="ARBA00022989"/>
    </source>
</evidence>
<dbReference type="PRINTS" id="PR00248">
    <property type="entry name" value="GPCRMGR"/>
</dbReference>
<sequence length="828" mass="90468">MQSSLHSTASAPFVPPSPPQAPNVTTGFPGEYTLGNGSTECIVATNRGQGRTDFSTCTTTAATCGCLEGRVAPDCKQIPVYLDYDDGVAILLEVMSALGQAMAVACGLYLIRHRAHPIVRGTSLTFCLLILFGILIGLSAVWALIGEPSRSKCTLFHFMEGIYFAFIMANLLVKTWRIYKIFFFTFDVDKVLLRYCSPLAERSNFRALPRSLSEGRMISRALLAIFFEACIIGLFALIYPIGTQIDDVEADEFGKRRLLCQDGIEVKIVTLLINLVYLGAGFSLAFKTRTIRTDQFSESSFVIVMLLFSGVIVPAVALTLGMVGLARQYFNICAIWVTCILTLASVFGPKIFGIMFDESFTGTKWRFTSHTDSSEAEESSFGPFDTTGVPRMATSAISQYSDETSRRKISMALNPSICIDSINDGTTPHRAKSNVTFSDLNEAAVQQHFKSVVDQPPSTMHAIVESETDSDSSSDADDVQQMGKQAGDAEGDDAASISGSEHEFELSADASEVEVQDFVGHHRDIVNLLARLVRECEGDEVLSLVETTFAVAVGDVDFADLAEKLHGPRERSRDRSFRHAQKSLRSARRSHHGAQSRPRPRLAATKDSAASKSFDDRLLNTEHVQAADLAGGLTTHVARQRLASEAVNRKRSVGRTKSRNKEAHDQAAAKQIQLEYRAMIFFVDKRRDFEMIPGDVIEDLEFPSDSLLAIGTNARTGKRGQFPCSYLAHRRLAPTPTPTPAAAPSPSNRVRRHSTETVGSESADRGAAHQAHEDEAVRPASSSNLLGGLADSLSASRPKLMKQRSVPDGEERIQTIRVQSPDASDLDV</sequence>
<feature type="domain" description="G-protein coupled receptors family 3 profile" evidence="8">
    <location>
        <begin position="88"/>
        <end position="356"/>
    </location>
</feature>
<comment type="subcellular location">
    <subcellularLocation>
        <location evidence="1">Membrane</location>
        <topology evidence="1">Multi-pass membrane protein</topology>
    </subcellularLocation>
</comment>
<evidence type="ECO:0000313" key="10">
    <source>
        <dbReference type="Proteomes" id="UP000001357"/>
    </source>
</evidence>
<feature type="transmembrane region" description="Helical" evidence="7">
    <location>
        <begin position="221"/>
        <end position="241"/>
    </location>
</feature>
<evidence type="ECO:0000256" key="2">
    <source>
        <dbReference type="ARBA" id="ARBA00022692"/>
    </source>
</evidence>
<keyword evidence="3 7" id="KW-1133">Transmembrane helix</keyword>
<reference evidence="9 10" key="1">
    <citation type="journal article" date="2008" name="Nature">
        <title>The genome of the choanoflagellate Monosiga brevicollis and the origin of metazoans.</title>
        <authorList>
            <consortium name="JGI Sequencing"/>
            <person name="King N."/>
            <person name="Westbrook M.J."/>
            <person name="Young S.L."/>
            <person name="Kuo A."/>
            <person name="Abedin M."/>
            <person name="Chapman J."/>
            <person name="Fairclough S."/>
            <person name="Hellsten U."/>
            <person name="Isogai Y."/>
            <person name="Letunic I."/>
            <person name="Marr M."/>
            <person name="Pincus D."/>
            <person name="Putnam N."/>
            <person name="Rokas A."/>
            <person name="Wright K.J."/>
            <person name="Zuzow R."/>
            <person name="Dirks W."/>
            <person name="Good M."/>
            <person name="Goodstein D."/>
            <person name="Lemons D."/>
            <person name="Li W."/>
            <person name="Lyons J.B."/>
            <person name="Morris A."/>
            <person name="Nichols S."/>
            <person name="Richter D.J."/>
            <person name="Salamov A."/>
            <person name="Bork P."/>
            <person name="Lim W.A."/>
            <person name="Manning G."/>
            <person name="Miller W.T."/>
            <person name="McGinnis W."/>
            <person name="Shapiro H."/>
            <person name="Tjian R."/>
            <person name="Grigoriev I.V."/>
            <person name="Rokhsar D."/>
        </authorList>
    </citation>
    <scope>NUCLEOTIDE SEQUENCE [LARGE SCALE GENOMIC DNA]</scope>
    <source>
        <strain evidence="10">MX1 / ATCC 50154</strain>
    </source>
</reference>
<dbReference type="Proteomes" id="UP000001357">
    <property type="component" value="Unassembled WGS sequence"/>
</dbReference>
<feature type="transmembrane region" description="Helical" evidence="7">
    <location>
        <begin position="268"/>
        <end position="288"/>
    </location>
</feature>
<dbReference type="PROSITE" id="PS50259">
    <property type="entry name" value="G_PROTEIN_RECEP_F3_4"/>
    <property type="match status" value="1"/>
</dbReference>
<evidence type="ECO:0000259" key="8">
    <source>
        <dbReference type="PROSITE" id="PS50259"/>
    </source>
</evidence>
<keyword evidence="4 7" id="KW-0472">Membrane</keyword>
<feature type="region of interest" description="Disordered" evidence="6">
    <location>
        <begin position="464"/>
        <end position="508"/>
    </location>
</feature>
<feature type="transmembrane region" description="Helical" evidence="7">
    <location>
        <begin position="88"/>
        <end position="111"/>
    </location>
</feature>
<feature type="transmembrane region" description="Helical" evidence="7">
    <location>
        <begin position="123"/>
        <end position="143"/>
    </location>
</feature>
<dbReference type="Pfam" id="PF00003">
    <property type="entry name" value="7tm_3"/>
    <property type="match status" value="1"/>
</dbReference>
<dbReference type="PANTHER" id="PTHR24060">
    <property type="entry name" value="METABOTROPIC GLUTAMATE RECEPTOR"/>
    <property type="match status" value="1"/>
</dbReference>
<dbReference type="InterPro" id="IPR000337">
    <property type="entry name" value="GPCR_3"/>
</dbReference>
<accession>A9UY37</accession>
<name>A9UY37_MONBE</name>
<dbReference type="InterPro" id="IPR050726">
    <property type="entry name" value="mGluR"/>
</dbReference>
<feature type="compositionally biased region" description="Basic and acidic residues" evidence="6">
    <location>
        <begin position="567"/>
        <end position="577"/>
    </location>
</feature>
<feature type="transmembrane region" description="Helical" evidence="7">
    <location>
        <begin position="300"/>
        <end position="323"/>
    </location>
</feature>
<dbReference type="GO" id="GO:0001640">
    <property type="term" value="F:adenylate cyclase inhibiting G protein-coupled glutamate receptor activity"/>
    <property type="evidence" value="ECO:0000318"/>
    <property type="project" value="GO_Central"/>
</dbReference>
<feature type="region of interest" description="Disordered" evidence="6">
    <location>
        <begin position="1"/>
        <end position="27"/>
    </location>
</feature>
<feature type="compositionally biased region" description="Low complexity" evidence="6">
    <location>
        <begin position="780"/>
        <end position="796"/>
    </location>
</feature>
<dbReference type="AlphaFoldDB" id="A9UY37"/>
<dbReference type="SUPFAM" id="SSF50044">
    <property type="entry name" value="SH3-domain"/>
    <property type="match status" value="1"/>
</dbReference>
<evidence type="ECO:0000256" key="6">
    <source>
        <dbReference type="SAM" id="MobiDB-lite"/>
    </source>
</evidence>
<feature type="compositionally biased region" description="Acidic residues" evidence="6">
    <location>
        <begin position="466"/>
        <end position="478"/>
    </location>
</feature>
<keyword evidence="5" id="KW-0325">Glycoprotein</keyword>
<keyword evidence="10" id="KW-1185">Reference proteome</keyword>
<evidence type="ECO:0000256" key="1">
    <source>
        <dbReference type="ARBA" id="ARBA00004141"/>
    </source>
</evidence>
<feature type="compositionally biased region" description="Basic and acidic residues" evidence="6">
    <location>
        <begin position="805"/>
        <end position="814"/>
    </location>
</feature>
<evidence type="ECO:0000313" key="9">
    <source>
        <dbReference type="EMBL" id="EDQ89952.1"/>
    </source>
</evidence>
<protein>
    <recommendedName>
        <fullName evidence="8">G-protein coupled receptors family 3 profile domain-containing protein</fullName>
    </recommendedName>
</protein>
<dbReference type="EMBL" id="CH991549">
    <property type="protein sequence ID" value="EDQ89952.1"/>
    <property type="molecule type" value="Genomic_DNA"/>
</dbReference>
<organism evidence="9 10">
    <name type="scientific">Monosiga brevicollis</name>
    <name type="common">Choanoflagellate</name>
    <dbReference type="NCBI Taxonomy" id="81824"/>
    <lineage>
        <taxon>Eukaryota</taxon>
        <taxon>Choanoflagellata</taxon>
        <taxon>Craspedida</taxon>
        <taxon>Salpingoecidae</taxon>
        <taxon>Monosiga</taxon>
    </lineage>
</organism>
<dbReference type="GeneID" id="5890542"/>
<dbReference type="InterPro" id="IPR017978">
    <property type="entry name" value="GPCR_3_C"/>
</dbReference>
<evidence type="ECO:0000256" key="5">
    <source>
        <dbReference type="ARBA" id="ARBA00023180"/>
    </source>
</evidence>
<feature type="compositionally biased region" description="Basic and acidic residues" evidence="6">
    <location>
        <begin position="762"/>
        <end position="777"/>
    </location>
</feature>
<evidence type="ECO:0000256" key="4">
    <source>
        <dbReference type="ARBA" id="ARBA00023136"/>
    </source>
</evidence>
<feature type="compositionally biased region" description="Basic residues" evidence="6">
    <location>
        <begin position="578"/>
        <end position="600"/>
    </location>
</feature>
<feature type="region of interest" description="Disordered" evidence="6">
    <location>
        <begin position="646"/>
        <end position="666"/>
    </location>
</feature>
<dbReference type="CDD" id="cd13953">
    <property type="entry name" value="7tm_classC_mGluR-like"/>
    <property type="match status" value="1"/>
</dbReference>
<feature type="region of interest" description="Disordered" evidence="6">
    <location>
        <begin position="567"/>
        <end position="607"/>
    </location>
</feature>
<dbReference type="KEGG" id="mbr:MONBRDRAFT_24906"/>
<evidence type="ECO:0000256" key="7">
    <source>
        <dbReference type="SAM" id="Phobius"/>
    </source>
</evidence>
<dbReference type="GO" id="GO:0005886">
    <property type="term" value="C:plasma membrane"/>
    <property type="evidence" value="ECO:0000318"/>
    <property type="project" value="GO_Central"/>
</dbReference>
<dbReference type="InterPro" id="IPR036028">
    <property type="entry name" value="SH3-like_dom_sf"/>
</dbReference>
<gene>
    <name evidence="9" type="ORF">MONBRDRAFT_24906</name>
</gene>
<dbReference type="RefSeq" id="XP_001745374.1">
    <property type="nucleotide sequence ID" value="XM_001745322.1"/>
</dbReference>
<dbReference type="eggNOG" id="KOG1056">
    <property type="taxonomic scope" value="Eukaryota"/>
</dbReference>
<proteinExistence type="predicted"/>
<feature type="transmembrane region" description="Helical" evidence="7">
    <location>
        <begin position="155"/>
        <end position="173"/>
    </location>
</feature>
<dbReference type="InParanoid" id="A9UY37"/>
<feature type="compositionally biased region" description="Basic residues" evidence="6">
    <location>
        <begin position="649"/>
        <end position="658"/>
    </location>
</feature>
<dbReference type="STRING" id="81824.A9UY37"/>
<keyword evidence="2 7" id="KW-0812">Transmembrane</keyword>
<feature type="region of interest" description="Disordered" evidence="6">
    <location>
        <begin position="731"/>
        <end position="828"/>
    </location>
</feature>